<comment type="caution">
    <text evidence="4">The sequence shown here is derived from an EMBL/GenBank/DDBJ whole genome shotgun (WGS) entry which is preliminary data.</text>
</comment>
<feature type="compositionally biased region" description="Polar residues" evidence="2">
    <location>
        <begin position="1045"/>
        <end position="1060"/>
    </location>
</feature>
<evidence type="ECO:0000256" key="2">
    <source>
        <dbReference type="SAM" id="MobiDB-lite"/>
    </source>
</evidence>
<name>A0A2K0TDU1_9HYPO</name>
<feature type="region of interest" description="Disordered" evidence="2">
    <location>
        <begin position="1045"/>
        <end position="1073"/>
    </location>
</feature>
<dbReference type="PROSITE" id="PS50837">
    <property type="entry name" value="NACHT"/>
    <property type="match status" value="1"/>
</dbReference>
<dbReference type="InterPro" id="IPR015943">
    <property type="entry name" value="WD40/YVTN_repeat-like_dom_sf"/>
</dbReference>
<evidence type="ECO:0000259" key="3">
    <source>
        <dbReference type="PROSITE" id="PS50837"/>
    </source>
</evidence>
<evidence type="ECO:0000256" key="1">
    <source>
        <dbReference type="ARBA" id="ARBA00022737"/>
    </source>
</evidence>
<dbReference type="EMBL" id="MTYH01000037">
    <property type="protein sequence ID" value="PNP43693.1"/>
    <property type="molecule type" value="Genomic_DNA"/>
</dbReference>
<proteinExistence type="predicted"/>
<dbReference type="InterPro" id="IPR027417">
    <property type="entry name" value="P-loop_NTPase"/>
</dbReference>
<dbReference type="SUPFAM" id="SSF52540">
    <property type="entry name" value="P-loop containing nucleoside triphosphate hydrolases"/>
    <property type="match status" value="1"/>
</dbReference>
<feature type="compositionally biased region" description="Basic and acidic residues" evidence="2">
    <location>
        <begin position="1064"/>
        <end position="1073"/>
    </location>
</feature>
<dbReference type="PANTHER" id="PTHR10039:SF15">
    <property type="entry name" value="NACHT DOMAIN-CONTAINING PROTEIN"/>
    <property type="match status" value="1"/>
</dbReference>
<dbReference type="SUPFAM" id="SSF82171">
    <property type="entry name" value="DPP6 N-terminal domain-like"/>
    <property type="match status" value="1"/>
</dbReference>
<feature type="domain" description="NACHT" evidence="3">
    <location>
        <begin position="128"/>
        <end position="276"/>
    </location>
</feature>
<protein>
    <recommendedName>
        <fullName evidence="3">NACHT domain-containing protein</fullName>
    </recommendedName>
</protein>
<evidence type="ECO:0000313" key="5">
    <source>
        <dbReference type="Proteomes" id="UP000236546"/>
    </source>
</evidence>
<dbReference type="PANTHER" id="PTHR10039">
    <property type="entry name" value="AMELOGENIN"/>
    <property type="match status" value="1"/>
</dbReference>
<sequence>MQHHHLILGHAIRLADFEMLDDIQKRLYKLDIQIEGRAVKESTNLYNDRKRGKDASADHGSNRDYAIDQIRAWVNPPDFDTALIRARKLQEDGTTAWLLGNAIFEQWKTPCEDVMQQAVSAQSCFSENTFWLHGNPGHGKTVLAGSVVSNISSSTRDASTKDQTMCYFFFESAKTDMNTPLQAYSALLAQILQQHKQSDSILDKYSYLKDCASRGQRTATEEELLDLLNFCCRSLKRIFIILDGLDECVDHGAVISAMLKLSAIPSVRLAFFSRPNVPSLLRLVPPGRRISVKGMTMDDIRIYLSNRLSELLDDGLLPDTTDLSDLSERLLQRAAGMFLWAKLMISYLSSPALTINERLEACEDTNLPEGLDEMYEQILGLVNKSTQSSRMLARRVITWILYGFQPLNSEELHEALVAGTSRKRDTYNRYQNFEDTLVLSCAGLVDFEYGYPRLIHLSLREYFMGQEAADQAFLVQTSGLRFIPSPSEAHMELALACIQYLTYHLPAQPLSGKVTRDASIVDIQRTFPFCAYASGFWITHVYNIHADNHSQQNTDSVSPAYNALFVAISSFIAQKLVLMTWIEACYTHQMPPLVTLLRTWTMYLRLNKSVFRGAPVDVQALSSDIEEFCSDLDNLRLCWGSKLLQNPGCVWEEVTAFNPSRFLQTTSAMVYKELRSEGQTNSSKMSKHALREISQTTQDGNFVGKLSIWPSAAFESVYNAVFIQNDRIADIVTRLCAECDGWTATYEVYQVDDGSHKLTIHEMLPADEVFYQLEQSLWLQCRKLVIQFPISISQDGYAFSVLRTVYNVSIDGEDAKPQVTSATIPLDGFEQWVFSKSIYEQSKRGGFGDGSLMTTRRHRTSCHNIYTYWTCLSPDNRYICFVDQECGRPNTVAIISIPMATNDRDCRLEASPVAIRKMWLRVPDPNDTTCTRALWDDRKAFAMAFHPYQADLVIGFYDGTGHGGGDVVNLYNKICIWDIERNTMSHQHVRPHYPIKRIRFSDNGKYAICEMDKDGLAVIPIPERPNKRFSTMVFDKRKHIPKNMQNVQTRPQNAGLQPASSPRAVDRRSEKHETLDLRSNQFPLVSLSSRHQMLSTGSLALDVNALRVSARVTLDNENIELRLPRASRLKSADLPSQQDQLLLTRLPAMHGFEHAAVDVKLPQTTDDHVKIILNKGAQPWSKVQLDEAQFSPAILYRDQRSFRRYHGTEGQRNGIAGGASRDCG</sequence>
<dbReference type="AlphaFoldDB" id="A0A2K0TDU1"/>
<dbReference type="InterPro" id="IPR007111">
    <property type="entry name" value="NACHT_NTPase"/>
</dbReference>
<dbReference type="OrthoDB" id="4772757at2759"/>
<organism evidence="4 5">
    <name type="scientific">Trichoderma gamsii</name>
    <dbReference type="NCBI Taxonomy" id="398673"/>
    <lineage>
        <taxon>Eukaryota</taxon>
        <taxon>Fungi</taxon>
        <taxon>Dikarya</taxon>
        <taxon>Ascomycota</taxon>
        <taxon>Pezizomycotina</taxon>
        <taxon>Sordariomycetes</taxon>
        <taxon>Hypocreomycetidae</taxon>
        <taxon>Hypocreales</taxon>
        <taxon>Hypocreaceae</taxon>
        <taxon>Trichoderma</taxon>
    </lineage>
</organism>
<keyword evidence="1" id="KW-0677">Repeat</keyword>
<dbReference type="InterPro" id="IPR056884">
    <property type="entry name" value="NPHP3-like_N"/>
</dbReference>
<gene>
    <name evidence="4" type="ORF">TGAMA5MH_04665</name>
</gene>
<evidence type="ECO:0000313" key="4">
    <source>
        <dbReference type="EMBL" id="PNP43693.1"/>
    </source>
</evidence>
<dbReference type="Gene3D" id="3.40.50.300">
    <property type="entry name" value="P-loop containing nucleotide triphosphate hydrolases"/>
    <property type="match status" value="1"/>
</dbReference>
<dbReference type="Pfam" id="PF24883">
    <property type="entry name" value="NPHP3_N"/>
    <property type="match status" value="1"/>
</dbReference>
<dbReference type="Gene3D" id="2.130.10.10">
    <property type="entry name" value="YVTN repeat-like/Quinoprotein amine dehydrogenase"/>
    <property type="match status" value="1"/>
</dbReference>
<accession>A0A2K0TDU1</accession>
<dbReference type="Proteomes" id="UP000236546">
    <property type="component" value="Unassembled WGS sequence"/>
</dbReference>
<reference evidence="4 5" key="1">
    <citation type="submission" date="2017-02" db="EMBL/GenBank/DDBJ databases">
        <title>Genomes of Trichoderma spp. with biocontrol activity.</title>
        <authorList>
            <person name="Gardiner D."/>
            <person name="Kazan K."/>
            <person name="Vos C."/>
            <person name="Harvey P."/>
        </authorList>
    </citation>
    <scope>NUCLEOTIDE SEQUENCE [LARGE SCALE GENOMIC DNA]</scope>
    <source>
        <strain evidence="4 5">A5MH</strain>
    </source>
</reference>